<dbReference type="GO" id="GO:0005737">
    <property type="term" value="C:cytoplasm"/>
    <property type="evidence" value="ECO:0007669"/>
    <property type="project" value="TreeGrafter"/>
</dbReference>
<comment type="cofactor">
    <cofactor evidence="1">
        <name>pantetheine 4'-phosphate</name>
        <dbReference type="ChEBI" id="CHEBI:47942"/>
    </cofactor>
</comment>
<evidence type="ECO:0000313" key="5">
    <source>
        <dbReference type="EMBL" id="KPA90320.1"/>
    </source>
</evidence>
<dbReference type="PROSITE" id="PS00455">
    <property type="entry name" value="AMP_BINDING"/>
    <property type="match status" value="1"/>
</dbReference>
<sequence length="2163" mass="237926">MSCKLGQAGRTRSNSIHYLRDGVNASTSLTFAELDEAVREAAAFLQHGCDVRAGQHVMITLRDPLRFATAFLACQYIGAVPIGLSSNFKRFSVGDHLLAIARDAQARVLLVDAMQQQHGAIDVLRQYTDVSVVAIGERFECGFRAAARVDSPVAFVQYTSGSTRDPKGSVVSRKALEAQFDLLMRTFGFDEHSRFVNWLPLHHDMGLVSKLLLPYHLGATSVHMLPATFMQRPSRWLRVIDEFGGTVSSAPNFAYELCLHIPEHELQGIDLSSWSSAVCGAEAVRHDTLAKFATRFASHGFDSRSLCPAYGMAEATLMISARRGLAHDAPAQRGEQAAGESLATMGALASCGMPEDTDVDIRIVDTATRRECEPGQVGEIWVSAPSLAQGYLRNGQIDSDAFDHCLPQVPRRRYLATGDLGYIASSGIHVLGRIGSAITVAGRKYFFTDIEFAMLQLDSRFTPNSAAALSRDGGQTVTLVYQVRPSAIALDDLPVLGERCASRIEAMFPIAVAGVLFTHRSLPRTSSGKLQRDRVREMFEVEPLQGSYIMRAHRQSAPEPGAGAGPLETVAHLLGRAAHELDLERTLVELGADSLTIVRIQFEWERRFACVLDRARMYAGARLGDLLDEIHPSVPQVIAPPEPVSARSVAATHYQRALVFAQTLAGQPIYTLQRAVCIEGQIEPDRLRLVLARLEERHEALCGHFSLASGELSYVVDADCAPSLVFEDLGMQDATASARLHEWSVQGIEIDAARLYRVVLLRRREGGAFLLLQVHHAITDFWSFVIIWRDLFALYEAVSRDELVHKSPDAALYRHFCQEHQAYLGSQQAQNDAHYWQSKLNSACDPRLPLLAQGLERYEARRHRSELSKDLVAAIRVRAAEVGVTVGCVLQLAMEASLGILTRRERVRYGVALLNRAARYRDTVGMFANLIPMEAEVTANACIDDALLDVRNRLASALAHEAVPLSQLGTDLAASGSTSGTCFDVVFAYFDMAGLDVGAESVGIAFEREFASFDIGGLKVSPFQLPPAFVHYPMQIQLLGDDDHLQLCVDYRHDALDSLLVWSWVQQFHSALAVIAQGSNRRLSAAMALPATILCKLQAWGEEAGSPPPSTMARIVGQALAHPDAIALIPAGEGEVWTYGRLLVMADAYARQVRAHATDKRQVVVAVMLPRSPLGVAACLGVMLAGGIYLPIDPSTPVSRRDYMLSDSGAVAVIANSESLQAGLTLPLIATPDDTRDSLASSDSMNLFACANAGAYVLYTSGSTGQPKGVLVDHRALDHRLDWMIERLALSADDVFVQKTIWTFDVSLWEILAPLALGAKAVCIQPQHERYPEAVADAVLRNGVTIMHFVPSVLSHWLGIDGVRKAIAGLRHVVCSGEAMLPAHVQAFFACAPHVRLFNFYGPTEAGIDVTYAELFANSTEVSIGRPAPNCEVSIVDEQGVPVLPGAEGELVVAGPQVAIGYIGKPALTADRFIPPPLGRGSRSYRTGDRARFDEHGNIFYLGRLDGQVKLSGYRIELGEIEQTLSRLPGIRNVVVMLVEEVGPARLCAFVHIDHQVALTRIEIEAHARAWLPEFMVPREWRLLTEWPLLTNGKVDRAQLRAERRRDGADAPVVGATGLRDQLALHWQAVLGGPVPCDADDFFECGGDSILALHLIGRLREAGIALSVQALFRSSSFAGIQETLASSGNVQPAVPAVAPFSLLSEQERSVLETAEFEDAYPLSYLQRGIVYKFFNDDHYEVFVTTLELVARWDAPALHRALRHVVAEHGFLRTSVDLERFAEPVQILHRFVEVELAVEDLTEFTEAERQRQLKSWIEAEKKRPFTWEVAPHFRCTVHLLDQERFQLTFADASLDGWCVATVLTELLEVYSAYSMGKVPDTARRPLLGYAEFVALERQALTSAAHAQFWANVLETGCFADTQAPSLSAGGLHRRLTWQATARPVERLKAIAQVARVPLKNLLMAIHFYALARVTNSTLQRSGVEFNGRPELSGGDRCIGVFNNLLPVAIDLQGMSWGQLLRTCFDIEKSYLPYRRFPYARLVAMNDGRPLFQALFVYTHFHVYRGLQALPLKVASHYASDQTYVPLTVHFNQDHLGDGLRVLFDYDARHVSRDQVEQVRAAIATTFEFLSQYDSIKDMLGEAVFPGPALPAPLSLNVTLDEPYA</sequence>
<dbReference type="Pfam" id="PF00550">
    <property type="entry name" value="PP-binding"/>
    <property type="match status" value="2"/>
</dbReference>
<dbReference type="GO" id="GO:0003824">
    <property type="term" value="F:catalytic activity"/>
    <property type="evidence" value="ECO:0007669"/>
    <property type="project" value="InterPro"/>
</dbReference>
<dbReference type="InterPro" id="IPR009081">
    <property type="entry name" value="PP-bd_ACP"/>
</dbReference>
<dbReference type="EMBL" id="JSYZ01000010">
    <property type="protein sequence ID" value="KPA90320.1"/>
    <property type="molecule type" value="Genomic_DNA"/>
</dbReference>
<dbReference type="GO" id="GO:0031177">
    <property type="term" value="F:phosphopantetheine binding"/>
    <property type="evidence" value="ECO:0007669"/>
    <property type="project" value="InterPro"/>
</dbReference>
<evidence type="ECO:0000313" key="6">
    <source>
        <dbReference type="Proteomes" id="UP000037931"/>
    </source>
</evidence>
<dbReference type="Gene3D" id="3.30.559.10">
    <property type="entry name" value="Chloramphenicol acetyltransferase-like domain"/>
    <property type="match status" value="2"/>
</dbReference>
<dbReference type="GO" id="GO:0043041">
    <property type="term" value="P:amino acid activation for nonribosomal peptide biosynthetic process"/>
    <property type="evidence" value="ECO:0007669"/>
    <property type="project" value="TreeGrafter"/>
</dbReference>
<keyword evidence="3" id="KW-0597">Phosphoprotein</keyword>
<dbReference type="RefSeq" id="WP_054063139.1">
    <property type="nucleotide sequence ID" value="NZ_JSYZ01000010.1"/>
</dbReference>
<dbReference type="InterPro" id="IPR010071">
    <property type="entry name" value="AA_adenyl_dom"/>
</dbReference>
<dbReference type="InterPro" id="IPR000873">
    <property type="entry name" value="AMP-dep_synth/lig_dom"/>
</dbReference>
<dbReference type="PANTHER" id="PTHR45527">
    <property type="entry name" value="NONRIBOSOMAL PEPTIDE SYNTHETASE"/>
    <property type="match status" value="1"/>
</dbReference>
<dbReference type="InterPro" id="IPR020806">
    <property type="entry name" value="PKS_PP-bd"/>
</dbReference>
<protein>
    <submittedName>
        <fullName evidence="5">Amino acid adenylation enzyme/thioester reductase family protein</fullName>
    </submittedName>
</protein>
<dbReference type="Gene3D" id="3.30.300.30">
    <property type="match status" value="2"/>
</dbReference>
<dbReference type="InterPro" id="IPR042099">
    <property type="entry name" value="ANL_N_sf"/>
</dbReference>
<feature type="domain" description="Carrier" evidence="4">
    <location>
        <begin position="1614"/>
        <end position="1688"/>
    </location>
</feature>
<dbReference type="Gene3D" id="3.30.559.30">
    <property type="entry name" value="Nonribosomal peptide synthetase, condensation domain"/>
    <property type="match status" value="2"/>
</dbReference>
<dbReference type="PANTHER" id="PTHR45527:SF1">
    <property type="entry name" value="FATTY ACID SYNTHASE"/>
    <property type="match status" value="1"/>
</dbReference>
<evidence type="ECO:0000256" key="3">
    <source>
        <dbReference type="ARBA" id="ARBA00022553"/>
    </source>
</evidence>
<dbReference type="InterPro" id="IPR020845">
    <property type="entry name" value="AMP-binding_CS"/>
</dbReference>
<evidence type="ECO:0000259" key="4">
    <source>
        <dbReference type="PROSITE" id="PS50075"/>
    </source>
</evidence>
<dbReference type="SUPFAM" id="SSF56801">
    <property type="entry name" value="Acetyl-CoA synthetase-like"/>
    <property type="match status" value="2"/>
</dbReference>
<dbReference type="PATRIC" id="fig|50340.43.peg.420"/>
<dbReference type="SUPFAM" id="SSF47336">
    <property type="entry name" value="ACP-like"/>
    <property type="match status" value="2"/>
</dbReference>
<dbReference type="Gene3D" id="1.10.1200.10">
    <property type="entry name" value="ACP-like"/>
    <property type="match status" value="2"/>
</dbReference>
<dbReference type="Gene3D" id="3.40.50.12780">
    <property type="entry name" value="N-terminal domain of ligase-like"/>
    <property type="match status" value="2"/>
</dbReference>
<comment type="caution">
    <text evidence="5">The sequence shown here is derived from an EMBL/GenBank/DDBJ whole genome shotgun (WGS) entry which is preliminary data.</text>
</comment>
<dbReference type="CDD" id="cd05930">
    <property type="entry name" value="A_NRPS"/>
    <property type="match status" value="1"/>
</dbReference>
<dbReference type="NCBIfam" id="TIGR01733">
    <property type="entry name" value="AA-adenyl-dom"/>
    <property type="match status" value="1"/>
</dbReference>
<dbReference type="InterPro" id="IPR045851">
    <property type="entry name" value="AMP-bd_C_sf"/>
</dbReference>
<proteinExistence type="predicted"/>
<dbReference type="Proteomes" id="UP000037931">
    <property type="component" value="Unassembled WGS sequence"/>
</dbReference>
<keyword evidence="6" id="KW-1185">Reference proteome</keyword>
<evidence type="ECO:0000256" key="1">
    <source>
        <dbReference type="ARBA" id="ARBA00001957"/>
    </source>
</evidence>
<dbReference type="SUPFAM" id="SSF52777">
    <property type="entry name" value="CoA-dependent acyltransferases"/>
    <property type="match status" value="4"/>
</dbReference>
<dbReference type="STRING" id="50340.PF66_03126"/>
<dbReference type="InterPro" id="IPR036736">
    <property type="entry name" value="ACP-like_sf"/>
</dbReference>
<evidence type="ECO:0000256" key="2">
    <source>
        <dbReference type="ARBA" id="ARBA00022450"/>
    </source>
</evidence>
<name>A0A0M9GG30_9PSED</name>
<accession>A0A0M9GG30</accession>
<dbReference type="Pfam" id="PF00668">
    <property type="entry name" value="Condensation"/>
    <property type="match status" value="2"/>
</dbReference>
<organism evidence="5 6">
    <name type="scientific">Pseudomonas asplenii</name>
    <dbReference type="NCBI Taxonomy" id="53407"/>
    <lineage>
        <taxon>Bacteria</taxon>
        <taxon>Pseudomonadati</taxon>
        <taxon>Pseudomonadota</taxon>
        <taxon>Gammaproteobacteria</taxon>
        <taxon>Pseudomonadales</taxon>
        <taxon>Pseudomonadaceae</taxon>
        <taxon>Pseudomonas</taxon>
    </lineage>
</organism>
<dbReference type="PROSITE" id="PS50075">
    <property type="entry name" value="CARRIER"/>
    <property type="match status" value="1"/>
</dbReference>
<dbReference type="SMART" id="SM00823">
    <property type="entry name" value="PKS_PP"/>
    <property type="match status" value="2"/>
</dbReference>
<dbReference type="PROSITE" id="PS00012">
    <property type="entry name" value="PHOSPHOPANTETHEINE"/>
    <property type="match status" value="1"/>
</dbReference>
<dbReference type="InterPro" id="IPR006162">
    <property type="entry name" value="Ppantetheine_attach_site"/>
</dbReference>
<gene>
    <name evidence="5" type="ORF">PF66_03126</name>
</gene>
<reference evidence="5 6" key="1">
    <citation type="journal article" date="2015" name="PLoS ONE">
        <title>Rice-Infecting Pseudomonas Genomes Are Highly Accessorized and Harbor Multiple Putative Virulence Mechanisms to Cause Sheath Brown Rot.</title>
        <authorList>
            <person name="Quibod I.L."/>
            <person name="Grande G."/>
            <person name="Oreiro E.G."/>
            <person name="Borja F.N."/>
            <person name="Dossa G.S."/>
            <person name="Mauleon R."/>
            <person name="Cruz C.V."/>
            <person name="Oliva R."/>
        </authorList>
    </citation>
    <scope>NUCLEOTIDE SEQUENCE [LARGE SCALE GENOMIC DNA]</scope>
    <source>
        <strain evidence="5 6">IRRI 6609</strain>
    </source>
</reference>
<dbReference type="InterPro" id="IPR023213">
    <property type="entry name" value="CAT-like_dom_sf"/>
</dbReference>
<dbReference type="Pfam" id="PF00501">
    <property type="entry name" value="AMP-binding"/>
    <property type="match status" value="2"/>
</dbReference>
<keyword evidence="2" id="KW-0596">Phosphopantetheine</keyword>
<dbReference type="InterPro" id="IPR001242">
    <property type="entry name" value="Condensation_dom"/>
</dbReference>
<dbReference type="GO" id="GO:0044550">
    <property type="term" value="P:secondary metabolite biosynthetic process"/>
    <property type="evidence" value="ECO:0007669"/>
    <property type="project" value="TreeGrafter"/>
</dbReference>
<dbReference type="OrthoDB" id="9757559at2"/>